<dbReference type="GO" id="GO:0016829">
    <property type="term" value="F:lyase activity"/>
    <property type="evidence" value="ECO:0007669"/>
    <property type="project" value="UniProtKB-KW"/>
</dbReference>
<dbReference type="PANTHER" id="PTHR13522">
    <property type="entry name" value="U6 SNRNA PHOSPHODIESTERASE 1"/>
    <property type="match status" value="1"/>
</dbReference>
<evidence type="ECO:0000313" key="8">
    <source>
        <dbReference type="EMBL" id="CAH1399588.1"/>
    </source>
</evidence>
<evidence type="ECO:0000256" key="5">
    <source>
        <dbReference type="ARBA" id="ARBA00029300"/>
    </source>
</evidence>
<keyword evidence="4 6" id="KW-0539">Nucleus</keyword>
<comment type="subcellular location">
    <subcellularLocation>
        <location evidence="6">Nucleus</location>
    </subcellularLocation>
</comment>
<feature type="compositionally biased region" description="Acidic residues" evidence="7">
    <location>
        <begin position="14"/>
        <end position="24"/>
    </location>
</feature>
<evidence type="ECO:0000256" key="1">
    <source>
        <dbReference type="ARBA" id="ARBA00022722"/>
    </source>
</evidence>
<comment type="similarity">
    <text evidence="6">Belongs to the 2H phosphoesterase superfamily. USB1 family.</text>
</comment>
<comment type="function">
    <text evidence="6">Phosphodiesterase responsible for the U6 snRNA 3' end processing. Acts as an exoribonuclease (RNase) responsible for trimming the poly(U) tract of the last nucleotides in the pre-U6 snRNA molecule, leading to the formation of mature U6 snRNA.</text>
</comment>
<dbReference type="AlphaFoldDB" id="A0A9P0HCS0"/>
<sequence length="247" mass="28608">MPSSLLLLSAYDSNSDEEQDEDNNDVNQTRLPLPASLRGVETEEVEDDPSLHDGRYRSFPHKRGNWTSLIYIPYNETVSFDHLFDQLFELCSPGIKLIKIKDPHVSLTKTFVLLYHWIKEFHLSIKEKIKVLHSYEVCFDGIEVYCNEDQSRTFLGLTVGTGKNEIESTVQLFDSCLKEYRLEPFYKEGSFHMSIAWCHGNKKTAIKERIFAKKSLIDTLSNKSEFSISVNAYIFKTGFKEFILKLQ</sequence>
<dbReference type="HAMAP" id="MF_03040">
    <property type="entry name" value="USB1"/>
    <property type="match status" value="1"/>
</dbReference>
<feature type="active site" description="Proton donor/acceptor" evidence="6">
    <location>
        <position position="192"/>
    </location>
</feature>
<keyword evidence="2 6" id="KW-0378">Hydrolase</keyword>
<keyword evidence="1 6" id="KW-0540">Nuclease</keyword>
<keyword evidence="3" id="KW-0456">Lyase</keyword>
<feature type="active site" description="Proton donor/acceptor" evidence="6">
    <location>
        <position position="104"/>
    </location>
</feature>
<accession>A0A9P0HCS0</accession>
<dbReference type="Pfam" id="PF09749">
    <property type="entry name" value="HVSL"/>
    <property type="match status" value="1"/>
</dbReference>
<evidence type="ECO:0000256" key="3">
    <source>
        <dbReference type="ARBA" id="ARBA00023239"/>
    </source>
</evidence>
<evidence type="ECO:0000256" key="2">
    <source>
        <dbReference type="ARBA" id="ARBA00022801"/>
    </source>
</evidence>
<dbReference type="Proteomes" id="UP001152798">
    <property type="component" value="Chromosome 4"/>
</dbReference>
<dbReference type="OrthoDB" id="49151at2759"/>
<proteinExistence type="inferred from homology"/>
<dbReference type="GO" id="GO:0034477">
    <property type="term" value="P:U6 snRNA 3'-end processing"/>
    <property type="evidence" value="ECO:0007669"/>
    <property type="project" value="UniProtKB-UniRule"/>
</dbReference>
<keyword evidence="9" id="KW-1185">Reference proteome</keyword>
<dbReference type="GO" id="GO:1990838">
    <property type="term" value="F:poly(U)-specific exoribonuclease activity, producing 3' uridine cyclic phosphate ends"/>
    <property type="evidence" value="ECO:0007669"/>
    <property type="project" value="UniProtKB-UniRule"/>
</dbReference>
<dbReference type="PANTHER" id="PTHR13522:SF3">
    <property type="entry name" value="U6 SNRNA PHOSPHODIESTERASE 1"/>
    <property type="match status" value="1"/>
</dbReference>
<comment type="catalytic activity">
    <reaction evidence="5">
        <text>a 3'-end uridylyl-uridine-RNA = a 3'-end 2',3'-cyclophospho-uridine-RNA + uridine</text>
        <dbReference type="Rhea" id="RHEA:46052"/>
        <dbReference type="Rhea" id="RHEA-COMP:17384"/>
        <dbReference type="Rhea" id="RHEA-COMP:17385"/>
        <dbReference type="ChEBI" id="CHEBI:16704"/>
        <dbReference type="ChEBI" id="CHEBI:85643"/>
        <dbReference type="ChEBI" id="CHEBI:85644"/>
    </reaction>
    <physiologicalReaction direction="left-to-right" evidence="5">
        <dbReference type="Rhea" id="RHEA:46053"/>
    </physiologicalReaction>
</comment>
<evidence type="ECO:0000313" key="9">
    <source>
        <dbReference type="Proteomes" id="UP001152798"/>
    </source>
</evidence>
<dbReference type="EC" id="3.1.4.-" evidence="6"/>
<name>A0A9P0HCS0_NEZVI</name>
<feature type="region of interest" description="Disordered" evidence="7">
    <location>
        <begin position="12"/>
        <end position="56"/>
    </location>
</feature>
<organism evidence="8 9">
    <name type="scientific">Nezara viridula</name>
    <name type="common">Southern green stink bug</name>
    <name type="synonym">Cimex viridulus</name>
    <dbReference type="NCBI Taxonomy" id="85310"/>
    <lineage>
        <taxon>Eukaryota</taxon>
        <taxon>Metazoa</taxon>
        <taxon>Ecdysozoa</taxon>
        <taxon>Arthropoda</taxon>
        <taxon>Hexapoda</taxon>
        <taxon>Insecta</taxon>
        <taxon>Pterygota</taxon>
        <taxon>Neoptera</taxon>
        <taxon>Paraneoptera</taxon>
        <taxon>Hemiptera</taxon>
        <taxon>Heteroptera</taxon>
        <taxon>Panheteroptera</taxon>
        <taxon>Pentatomomorpha</taxon>
        <taxon>Pentatomoidea</taxon>
        <taxon>Pentatomidae</taxon>
        <taxon>Pentatominae</taxon>
        <taxon>Nezara</taxon>
    </lineage>
</organism>
<evidence type="ECO:0000256" key="7">
    <source>
        <dbReference type="SAM" id="MobiDB-lite"/>
    </source>
</evidence>
<protein>
    <recommendedName>
        <fullName evidence="6">U6 snRNA phosphodiesterase</fullName>
        <ecNumber evidence="6">3.1.4.-</ecNumber>
    </recommendedName>
</protein>
<dbReference type="GO" id="GO:0005634">
    <property type="term" value="C:nucleus"/>
    <property type="evidence" value="ECO:0007669"/>
    <property type="project" value="UniProtKB-SubCell"/>
</dbReference>
<reference evidence="8" key="1">
    <citation type="submission" date="2022-01" db="EMBL/GenBank/DDBJ databases">
        <authorList>
            <person name="King R."/>
        </authorList>
    </citation>
    <scope>NUCLEOTIDE SEQUENCE</scope>
</reference>
<dbReference type="EMBL" id="OV725080">
    <property type="protein sequence ID" value="CAH1399588.1"/>
    <property type="molecule type" value="Genomic_DNA"/>
</dbReference>
<evidence type="ECO:0000256" key="6">
    <source>
        <dbReference type="HAMAP-Rule" id="MF_03040"/>
    </source>
</evidence>
<dbReference type="InterPro" id="IPR027521">
    <property type="entry name" value="Usb1"/>
</dbReference>
<dbReference type="Gene3D" id="3.90.1140.10">
    <property type="entry name" value="Cyclic phosphodiesterase"/>
    <property type="match status" value="1"/>
</dbReference>
<evidence type="ECO:0000256" key="4">
    <source>
        <dbReference type="ARBA" id="ARBA00023242"/>
    </source>
</evidence>
<gene>
    <name evidence="8" type="ORF">NEZAVI_LOCUS9011</name>
</gene>